<dbReference type="EMBL" id="JABFTP020000021">
    <property type="protein sequence ID" value="KAL3269871.1"/>
    <property type="molecule type" value="Genomic_DNA"/>
</dbReference>
<comment type="caution">
    <text evidence="11">The sequence shown here is derived from an EMBL/GenBank/DDBJ whole genome shotgun (WGS) entry which is preliminary data.</text>
</comment>
<name>A0ABD2MTW8_9CUCU</name>
<evidence type="ECO:0000256" key="1">
    <source>
        <dbReference type="ARBA" id="ARBA00004141"/>
    </source>
</evidence>
<dbReference type="AlphaFoldDB" id="A0ABD2MTW8"/>
<evidence type="ECO:0000256" key="4">
    <source>
        <dbReference type="ARBA" id="ARBA00022692"/>
    </source>
</evidence>
<gene>
    <name evidence="11" type="ORF">HHI36_008928</name>
</gene>
<dbReference type="GO" id="GO:0006633">
    <property type="term" value="P:fatty acid biosynthetic process"/>
    <property type="evidence" value="ECO:0007669"/>
    <property type="project" value="UniProtKB-KW"/>
</dbReference>
<protein>
    <recommendedName>
        <fullName evidence="10">Elongation of very long chain fatty acids protein</fullName>
        <ecNumber evidence="10">2.3.1.199</ecNumber>
    </recommendedName>
    <alternativeName>
        <fullName evidence="10">Very-long-chain 3-oxoacyl-CoA synthase</fullName>
    </alternativeName>
</protein>
<dbReference type="InterPro" id="IPR002076">
    <property type="entry name" value="ELO_fam"/>
</dbReference>
<evidence type="ECO:0000256" key="5">
    <source>
        <dbReference type="ARBA" id="ARBA00022832"/>
    </source>
</evidence>
<feature type="transmembrane region" description="Helical" evidence="10">
    <location>
        <begin position="52"/>
        <end position="73"/>
    </location>
</feature>
<evidence type="ECO:0000256" key="9">
    <source>
        <dbReference type="ARBA" id="ARBA00023160"/>
    </source>
</evidence>
<evidence type="ECO:0000256" key="3">
    <source>
        <dbReference type="ARBA" id="ARBA00022679"/>
    </source>
</evidence>
<evidence type="ECO:0000313" key="11">
    <source>
        <dbReference type="EMBL" id="KAL3269871.1"/>
    </source>
</evidence>
<evidence type="ECO:0000256" key="6">
    <source>
        <dbReference type="ARBA" id="ARBA00022989"/>
    </source>
</evidence>
<proteinExistence type="inferred from homology"/>
<organism evidence="11 12">
    <name type="scientific">Cryptolaemus montrouzieri</name>
    <dbReference type="NCBI Taxonomy" id="559131"/>
    <lineage>
        <taxon>Eukaryota</taxon>
        <taxon>Metazoa</taxon>
        <taxon>Ecdysozoa</taxon>
        <taxon>Arthropoda</taxon>
        <taxon>Hexapoda</taxon>
        <taxon>Insecta</taxon>
        <taxon>Pterygota</taxon>
        <taxon>Neoptera</taxon>
        <taxon>Endopterygota</taxon>
        <taxon>Coleoptera</taxon>
        <taxon>Polyphaga</taxon>
        <taxon>Cucujiformia</taxon>
        <taxon>Coccinelloidea</taxon>
        <taxon>Coccinellidae</taxon>
        <taxon>Scymninae</taxon>
        <taxon>Scymnini</taxon>
        <taxon>Cryptolaemus</taxon>
    </lineage>
</organism>
<keyword evidence="5 10" id="KW-0276">Fatty acid metabolism</keyword>
<keyword evidence="6 10" id="KW-1133">Transmembrane helix</keyword>
<dbReference type="PANTHER" id="PTHR11157">
    <property type="entry name" value="FATTY ACID ACYL TRANSFERASE-RELATED"/>
    <property type="match status" value="1"/>
</dbReference>
<keyword evidence="9 10" id="KW-0275">Fatty acid biosynthesis</keyword>
<evidence type="ECO:0000256" key="2">
    <source>
        <dbReference type="ARBA" id="ARBA00022516"/>
    </source>
</evidence>
<sequence>MYFYYMVSAMGPQYQKYLWWKKYLTTIQLLQFTLVFIHSAQLLWTDCGYPKFIGALLLLHSTIFFVLFSNFYYQTYKKTEEKKKSIKTD</sequence>
<comment type="similarity">
    <text evidence="10">Belongs to the ELO family.</text>
</comment>
<keyword evidence="7 10" id="KW-0443">Lipid metabolism</keyword>
<evidence type="ECO:0000256" key="8">
    <source>
        <dbReference type="ARBA" id="ARBA00023136"/>
    </source>
</evidence>
<comment type="catalytic activity">
    <reaction evidence="10">
        <text>a very-long-chain acyl-CoA + malonyl-CoA + H(+) = a very-long-chain 3-oxoacyl-CoA + CO2 + CoA</text>
        <dbReference type="Rhea" id="RHEA:32727"/>
        <dbReference type="ChEBI" id="CHEBI:15378"/>
        <dbReference type="ChEBI" id="CHEBI:16526"/>
        <dbReference type="ChEBI" id="CHEBI:57287"/>
        <dbReference type="ChEBI" id="CHEBI:57384"/>
        <dbReference type="ChEBI" id="CHEBI:90725"/>
        <dbReference type="ChEBI" id="CHEBI:90736"/>
        <dbReference type="EC" id="2.3.1.199"/>
    </reaction>
</comment>
<reference evidence="11 12" key="1">
    <citation type="journal article" date="2021" name="BMC Biol.">
        <title>Horizontally acquired antibacterial genes associated with adaptive radiation of ladybird beetles.</title>
        <authorList>
            <person name="Li H.S."/>
            <person name="Tang X.F."/>
            <person name="Huang Y.H."/>
            <person name="Xu Z.Y."/>
            <person name="Chen M.L."/>
            <person name="Du X.Y."/>
            <person name="Qiu B.Y."/>
            <person name="Chen P.T."/>
            <person name="Zhang W."/>
            <person name="Slipinski A."/>
            <person name="Escalona H.E."/>
            <person name="Waterhouse R.M."/>
            <person name="Zwick A."/>
            <person name="Pang H."/>
        </authorList>
    </citation>
    <scope>NUCLEOTIDE SEQUENCE [LARGE SCALE GENOMIC DNA]</scope>
    <source>
        <strain evidence="11">SYSU2018</strain>
    </source>
</reference>
<dbReference type="GO" id="GO:0009922">
    <property type="term" value="F:fatty acid elongase activity"/>
    <property type="evidence" value="ECO:0007669"/>
    <property type="project" value="UniProtKB-EC"/>
</dbReference>
<keyword evidence="2 10" id="KW-0444">Lipid biosynthesis</keyword>
<accession>A0ABD2MTW8</accession>
<dbReference type="EC" id="2.3.1.199" evidence="10"/>
<comment type="caution">
    <text evidence="10">Lacks conserved residue(s) required for the propagation of feature annotation.</text>
</comment>
<keyword evidence="8 10" id="KW-0472">Membrane</keyword>
<dbReference type="Proteomes" id="UP001516400">
    <property type="component" value="Unassembled WGS sequence"/>
</dbReference>
<evidence type="ECO:0000313" key="12">
    <source>
        <dbReference type="Proteomes" id="UP001516400"/>
    </source>
</evidence>
<dbReference type="GO" id="GO:0016020">
    <property type="term" value="C:membrane"/>
    <property type="evidence" value="ECO:0007669"/>
    <property type="project" value="UniProtKB-SubCell"/>
</dbReference>
<dbReference type="Pfam" id="PF01151">
    <property type="entry name" value="ELO"/>
    <property type="match status" value="1"/>
</dbReference>
<evidence type="ECO:0000256" key="10">
    <source>
        <dbReference type="RuleBase" id="RU361115"/>
    </source>
</evidence>
<comment type="subcellular location">
    <subcellularLocation>
        <location evidence="1">Membrane</location>
        <topology evidence="1">Multi-pass membrane protein</topology>
    </subcellularLocation>
</comment>
<keyword evidence="3 10" id="KW-0808">Transferase</keyword>
<keyword evidence="12" id="KW-1185">Reference proteome</keyword>
<evidence type="ECO:0000256" key="7">
    <source>
        <dbReference type="ARBA" id="ARBA00023098"/>
    </source>
</evidence>
<dbReference type="PANTHER" id="PTHR11157:SF22">
    <property type="entry name" value="ELONGATION OF VERY LONG CHAIN FATTY ACIDS PROTEIN"/>
    <property type="match status" value="1"/>
</dbReference>
<keyword evidence="4 10" id="KW-0812">Transmembrane</keyword>